<feature type="transmembrane region" description="Helical" evidence="8">
    <location>
        <begin position="324"/>
        <end position="345"/>
    </location>
</feature>
<dbReference type="InterPro" id="IPR001516">
    <property type="entry name" value="Proton_antipo_N"/>
</dbReference>
<feature type="transmembrane region" description="Helical" evidence="8">
    <location>
        <begin position="269"/>
        <end position="293"/>
    </location>
</feature>
<dbReference type="PRINTS" id="PR01434">
    <property type="entry name" value="NADHDHGNASE5"/>
</dbReference>
<feature type="transmembrane region" description="Helical" evidence="8">
    <location>
        <begin position="366"/>
        <end position="384"/>
    </location>
</feature>
<evidence type="ECO:0000256" key="6">
    <source>
        <dbReference type="ARBA" id="ARBA00023136"/>
    </source>
</evidence>
<keyword evidence="3 7" id="KW-0812">Transmembrane</keyword>
<feature type="transmembrane region" description="Helical" evidence="8">
    <location>
        <begin position="236"/>
        <end position="257"/>
    </location>
</feature>
<dbReference type="AlphaFoldDB" id="A0A1F4T4K3"/>
<evidence type="ECO:0000256" key="5">
    <source>
        <dbReference type="ARBA" id="ARBA00023002"/>
    </source>
</evidence>
<keyword evidence="6 8" id="KW-0472">Membrane</keyword>
<gene>
    <name evidence="11" type="ORF">A3K49_00390</name>
</gene>
<feature type="transmembrane region" description="Helical" evidence="8">
    <location>
        <begin position="104"/>
        <end position="122"/>
    </location>
</feature>
<evidence type="ECO:0000259" key="9">
    <source>
        <dbReference type="Pfam" id="PF00361"/>
    </source>
</evidence>
<evidence type="ECO:0000256" key="8">
    <source>
        <dbReference type="SAM" id="Phobius"/>
    </source>
</evidence>
<dbReference type="EMBL" id="MEUG01000001">
    <property type="protein sequence ID" value="OGC27480.1"/>
    <property type="molecule type" value="Genomic_DNA"/>
</dbReference>
<keyword evidence="5" id="KW-0560">Oxidoreductase</keyword>
<feature type="transmembrane region" description="Helical" evidence="8">
    <location>
        <begin position="300"/>
        <end position="318"/>
    </location>
</feature>
<evidence type="ECO:0000313" key="11">
    <source>
        <dbReference type="EMBL" id="OGC27480.1"/>
    </source>
</evidence>
<protein>
    <recommendedName>
        <fullName evidence="13">NADH:quinone oxidoreductase/Mrp antiporter membrane subunit domain-containing protein</fullName>
    </recommendedName>
</protein>
<evidence type="ECO:0008006" key="13">
    <source>
        <dbReference type="Google" id="ProtNLM"/>
    </source>
</evidence>
<dbReference type="InterPro" id="IPR001750">
    <property type="entry name" value="ND/Mrp_TM"/>
</dbReference>
<keyword evidence="4 8" id="KW-1133">Transmembrane helix</keyword>
<dbReference type="InterPro" id="IPR052175">
    <property type="entry name" value="ComplexI-like_HydComp"/>
</dbReference>
<sequence>MELYSLLLIPLFLALAALLIGRSRSFGAINALGYLAELSCGLFFSAAFLERPEPFTRGLFFVDSLTIFFVLVITIVAFAAALYSIGFLERERRQMKVTDKKSGYYYFLFNLFILAMLLATMVNNLGLLWVAIELTTLISAFLVGFYNTKFSVEAAWKYLIICSVGIILALLGTILFAYVFSLTGGISLNWSDLSAAAGQFDPDLVKFAFIFIIVGYGTKAGLAPMHTWLPDAHSQAISPASALLSGLLLKTALYAIIRYGLIVVKCVGFGFFSHLMLLFGLFSLLIAAGFVLAQKDLKRLLAYSSIEHIGIIAVGIGLGGPLALYGAFLHLLGHAAAKSLMFFGAGNIIQAYDRHNMNSIRGVIRVLPFTGLFFLAGLFALAGFPPFSLFRSEVMILMSAFGRGSYLIAGSLLLFMTVIFGALVFHAGKMIFGPRPPEVPPAKEDLAGKLAFIFLLLIIVVLGVWVPGPLDRLLILVVDTTRGI</sequence>
<feature type="transmembrane region" description="Helical" evidence="8">
    <location>
        <begin position="404"/>
        <end position="425"/>
    </location>
</feature>
<feature type="transmembrane region" description="Helical" evidence="8">
    <location>
        <begin position="59"/>
        <end position="83"/>
    </location>
</feature>
<evidence type="ECO:0000256" key="3">
    <source>
        <dbReference type="ARBA" id="ARBA00022692"/>
    </source>
</evidence>
<evidence type="ECO:0000256" key="2">
    <source>
        <dbReference type="ARBA" id="ARBA00022475"/>
    </source>
</evidence>
<proteinExistence type="predicted"/>
<feature type="transmembrane region" description="Helical" evidence="8">
    <location>
        <begin position="158"/>
        <end position="184"/>
    </location>
</feature>
<evidence type="ECO:0000256" key="4">
    <source>
        <dbReference type="ARBA" id="ARBA00022989"/>
    </source>
</evidence>
<feature type="transmembrane region" description="Helical" evidence="8">
    <location>
        <begin position="204"/>
        <end position="224"/>
    </location>
</feature>
<comment type="subcellular location">
    <subcellularLocation>
        <location evidence="1">Cell membrane</location>
        <topology evidence="1">Multi-pass membrane protein</topology>
    </subcellularLocation>
    <subcellularLocation>
        <location evidence="7">Membrane</location>
        <topology evidence="7">Multi-pass membrane protein</topology>
    </subcellularLocation>
</comment>
<dbReference type="Pfam" id="PF00361">
    <property type="entry name" value="Proton_antipo_M"/>
    <property type="match status" value="1"/>
</dbReference>
<dbReference type="GO" id="GO:0005886">
    <property type="term" value="C:plasma membrane"/>
    <property type="evidence" value="ECO:0007669"/>
    <property type="project" value="UniProtKB-SubCell"/>
</dbReference>
<name>A0A1F4T4K3_UNCSA</name>
<dbReference type="GO" id="GO:0016491">
    <property type="term" value="F:oxidoreductase activity"/>
    <property type="evidence" value="ECO:0007669"/>
    <property type="project" value="UniProtKB-KW"/>
</dbReference>
<feature type="domain" description="NADH:quinone oxidoreductase/Mrp antiporter transmembrane" evidence="9">
    <location>
        <begin position="123"/>
        <end position="411"/>
    </location>
</feature>
<evidence type="ECO:0000256" key="1">
    <source>
        <dbReference type="ARBA" id="ARBA00004651"/>
    </source>
</evidence>
<reference evidence="11 12" key="1">
    <citation type="journal article" date="2016" name="Nat. Commun.">
        <title>Thousands of microbial genomes shed light on interconnected biogeochemical processes in an aquifer system.</title>
        <authorList>
            <person name="Anantharaman K."/>
            <person name="Brown C.T."/>
            <person name="Hug L.A."/>
            <person name="Sharon I."/>
            <person name="Castelle C.J."/>
            <person name="Probst A.J."/>
            <person name="Thomas B.C."/>
            <person name="Singh A."/>
            <person name="Wilkins M.J."/>
            <person name="Karaoz U."/>
            <person name="Brodie E.L."/>
            <person name="Williams K.H."/>
            <person name="Hubbard S.S."/>
            <person name="Banfield J.F."/>
        </authorList>
    </citation>
    <scope>NUCLEOTIDE SEQUENCE [LARGE SCALE GENOMIC DNA]</scope>
</reference>
<comment type="caution">
    <text evidence="11">The sequence shown here is derived from an EMBL/GenBank/DDBJ whole genome shotgun (WGS) entry which is preliminary data.</text>
</comment>
<evidence type="ECO:0000256" key="7">
    <source>
        <dbReference type="RuleBase" id="RU000320"/>
    </source>
</evidence>
<organism evidence="11 12">
    <name type="scientific">candidate division WOR-1 bacterium RIFOXYC12_FULL_54_18</name>
    <dbReference type="NCBI Taxonomy" id="1802584"/>
    <lineage>
        <taxon>Bacteria</taxon>
        <taxon>Bacillati</taxon>
        <taxon>Saganbacteria</taxon>
    </lineage>
</organism>
<evidence type="ECO:0000259" key="10">
    <source>
        <dbReference type="Pfam" id="PF00662"/>
    </source>
</evidence>
<feature type="transmembrane region" description="Helical" evidence="8">
    <location>
        <begin position="128"/>
        <end position="146"/>
    </location>
</feature>
<dbReference type="PANTHER" id="PTHR42682:SF5">
    <property type="entry name" value="HYDROGENASE-4 COMPONENT F"/>
    <property type="match status" value="1"/>
</dbReference>
<dbReference type="PANTHER" id="PTHR42682">
    <property type="entry name" value="HYDROGENASE-4 COMPONENT F"/>
    <property type="match status" value="1"/>
</dbReference>
<feature type="domain" description="NADH-Ubiquinone oxidoreductase (complex I) chain 5 N-terminal" evidence="10">
    <location>
        <begin position="60"/>
        <end position="93"/>
    </location>
</feature>
<dbReference type="Pfam" id="PF00662">
    <property type="entry name" value="Proton_antipo_N"/>
    <property type="match status" value="1"/>
</dbReference>
<evidence type="ECO:0000313" key="12">
    <source>
        <dbReference type="Proteomes" id="UP000178602"/>
    </source>
</evidence>
<feature type="transmembrane region" description="Helical" evidence="8">
    <location>
        <begin position="446"/>
        <end position="466"/>
    </location>
</feature>
<dbReference type="Proteomes" id="UP000178602">
    <property type="component" value="Unassembled WGS sequence"/>
</dbReference>
<accession>A0A1F4T4K3</accession>
<keyword evidence="2" id="KW-1003">Cell membrane</keyword>